<gene>
    <name evidence="2" type="ORF">SAMN06297382_2886</name>
</gene>
<dbReference type="EMBL" id="FZQA01000009">
    <property type="protein sequence ID" value="SNT75736.1"/>
    <property type="molecule type" value="Genomic_DNA"/>
</dbReference>
<dbReference type="Proteomes" id="UP000198346">
    <property type="component" value="Unassembled WGS sequence"/>
</dbReference>
<feature type="region of interest" description="Disordered" evidence="1">
    <location>
        <begin position="119"/>
        <end position="269"/>
    </location>
</feature>
<feature type="compositionally biased region" description="Basic and acidic residues" evidence="1">
    <location>
        <begin position="131"/>
        <end position="150"/>
    </location>
</feature>
<accession>A0A239Q0I6</accession>
<feature type="compositionally biased region" description="Basic and acidic residues" evidence="1">
    <location>
        <begin position="166"/>
        <end position="190"/>
    </location>
</feature>
<name>A0A239Q0I6_9PROT</name>
<keyword evidence="3" id="KW-1185">Reference proteome</keyword>
<sequence length="269" mass="30047">MSRFLILAGVVAVGMLLAGCMTYPYASSFAACDNAAGACHRGCADLVDEAAYRACAADCEYSADRCFAQAYEPYAYGGAYYSYGYGYGAPWYGSYGAWYPDAGYIFSFSYIDRHRYSRPHYGKRKPHNKRRDRDHDRKYAHDRDRHDERKRGRRYRDRSAYAGQDVGRRSDRFQPRSAEDTVRRTDDRLSTRRAPPSAAGPARQRRAPAGVSRATPPRPASPPAASSQPAAKPASPPPRADPPRARREAPASRSGSRRVKTAHEEVEPH</sequence>
<feature type="compositionally biased region" description="Basic residues" evidence="1">
    <location>
        <begin position="119"/>
        <end position="130"/>
    </location>
</feature>
<feature type="compositionally biased region" description="Low complexity" evidence="1">
    <location>
        <begin position="192"/>
        <end position="215"/>
    </location>
</feature>
<dbReference type="OrthoDB" id="10016884at2"/>
<reference evidence="2 3" key="1">
    <citation type="submission" date="2017-07" db="EMBL/GenBank/DDBJ databases">
        <authorList>
            <person name="Sun Z.S."/>
            <person name="Albrecht U."/>
            <person name="Echele G."/>
            <person name="Lee C.C."/>
        </authorList>
    </citation>
    <scope>NUCLEOTIDE SEQUENCE [LARGE SCALE GENOMIC DNA]</scope>
    <source>
        <strain evidence="2 3">CGMCC 1.12710</strain>
    </source>
</reference>
<feature type="compositionally biased region" description="Basic and acidic residues" evidence="1">
    <location>
        <begin position="241"/>
        <end position="250"/>
    </location>
</feature>
<protein>
    <submittedName>
        <fullName evidence="2">Uncharacterized protein</fullName>
    </submittedName>
</protein>
<proteinExistence type="predicted"/>
<dbReference type="AlphaFoldDB" id="A0A239Q0I6"/>
<feature type="compositionally biased region" description="Low complexity" evidence="1">
    <location>
        <begin position="223"/>
        <end position="233"/>
    </location>
</feature>
<evidence type="ECO:0000313" key="3">
    <source>
        <dbReference type="Proteomes" id="UP000198346"/>
    </source>
</evidence>
<evidence type="ECO:0000256" key="1">
    <source>
        <dbReference type="SAM" id="MobiDB-lite"/>
    </source>
</evidence>
<evidence type="ECO:0000313" key="2">
    <source>
        <dbReference type="EMBL" id="SNT75736.1"/>
    </source>
</evidence>
<dbReference type="RefSeq" id="WP_089413311.1">
    <property type="nucleotide sequence ID" value="NZ_FZQA01000009.1"/>
</dbReference>
<organism evidence="2 3">
    <name type="scientific">Amphiplicatus metriothermophilus</name>
    <dbReference type="NCBI Taxonomy" id="1519374"/>
    <lineage>
        <taxon>Bacteria</taxon>
        <taxon>Pseudomonadati</taxon>
        <taxon>Pseudomonadota</taxon>
        <taxon>Alphaproteobacteria</taxon>
        <taxon>Parvularculales</taxon>
        <taxon>Parvularculaceae</taxon>
        <taxon>Amphiplicatus</taxon>
    </lineage>
</organism>
<dbReference type="PROSITE" id="PS51257">
    <property type="entry name" value="PROKAR_LIPOPROTEIN"/>
    <property type="match status" value="1"/>
</dbReference>